<dbReference type="PATRIC" id="fig|1231392.3.peg.2718"/>
<dbReference type="InterPro" id="IPR014914">
    <property type="entry name" value="RES_dom"/>
</dbReference>
<comment type="caution">
    <text evidence="2">The sequence shown here is derived from an EMBL/GenBank/DDBJ whole genome shotgun (WGS) entry which is preliminary data.</text>
</comment>
<organism evidence="2 3">
    <name type="scientific">Oceaniovalibus guishaninsula JLT2003</name>
    <dbReference type="NCBI Taxonomy" id="1231392"/>
    <lineage>
        <taxon>Bacteria</taxon>
        <taxon>Pseudomonadati</taxon>
        <taxon>Pseudomonadota</taxon>
        <taxon>Alphaproteobacteria</taxon>
        <taxon>Rhodobacterales</taxon>
        <taxon>Roseobacteraceae</taxon>
        <taxon>Oceaniovalibus</taxon>
    </lineage>
</organism>
<dbReference type="RefSeq" id="WP_007427853.1">
    <property type="nucleotide sequence ID" value="NZ_AMGO01000068.1"/>
</dbReference>
<dbReference type="Proteomes" id="UP000006765">
    <property type="component" value="Unassembled WGS sequence"/>
</dbReference>
<evidence type="ECO:0000313" key="2">
    <source>
        <dbReference type="EMBL" id="EKE43110.1"/>
    </source>
</evidence>
<sequence length="161" mass="17702">MRYSGPLFRALHPRFAHDPLSGEGARLHGGRFNRKGRAALYLARDFGTLRHEIAQGGAFQPSTVIEIAAEIDALFDATDAAALAGHGVTPADLADPAWRLRMLRRDRVPTQDLAERLIRAGHSGMAVPSFARGARADALNVVLWDWDDRRLRVVDDDGRLA</sequence>
<dbReference type="SMART" id="SM00953">
    <property type="entry name" value="RES"/>
    <property type="match status" value="1"/>
</dbReference>
<dbReference type="STRING" id="1231392.OCGS_2701"/>
<dbReference type="eggNOG" id="COG5654">
    <property type="taxonomic scope" value="Bacteria"/>
</dbReference>
<gene>
    <name evidence="2" type="ORF">OCGS_2701</name>
</gene>
<evidence type="ECO:0000259" key="1">
    <source>
        <dbReference type="SMART" id="SM00953"/>
    </source>
</evidence>
<reference evidence="2 3" key="1">
    <citation type="journal article" date="2012" name="J. Bacteriol.">
        <title>Draft Genome Sequence of Oceaniovalibus guishaninsula JLT2003T.</title>
        <authorList>
            <person name="Tang K."/>
            <person name="Liu K."/>
            <person name="Jiao N."/>
        </authorList>
    </citation>
    <scope>NUCLEOTIDE SEQUENCE [LARGE SCALE GENOMIC DNA]</scope>
    <source>
        <strain evidence="2 3">JLT2003</strain>
    </source>
</reference>
<dbReference type="EMBL" id="AMGO01000068">
    <property type="protein sequence ID" value="EKE43110.1"/>
    <property type="molecule type" value="Genomic_DNA"/>
</dbReference>
<protein>
    <recommendedName>
        <fullName evidence="1">RES domain-containing protein</fullName>
    </recommendedName>
</protein>
<feature type="domain" description="RES" evidence="1">
    <location>
        <begin position="19"/>
        <end position="155"/>
    </location>
</feature>
<dbReference type="AlphaFoldDB" id="K2I2N6"/>
<dbReference type="OrthoDB" id="648213at2"/>
<keyword evidence="3" id="KW-1185">Reference proteome</keyword>
<dbReference type="Pfam" id="PF08808">
    <property type="entry name" value="RES"/>
    <property type="match status" value="1"/>
</dbReference>
<accession>K2I2N6</accession>
<evidence type="ECO:0000313" key="3">
    <source>
        <dbReference type="Proteomes" id="UP000006765"/>
    </source>
</evidence>
<name>K2I2N6_9RHOB</name>
<proteinExistence type="predicted"/>